<dbReference type="OrthoDB" id="659569at2"/>
<evidence type="ECO:0000256" key="4">
    <source>
        <dbReference type="ARBA" id="ARBA00023163"/>
    </source>
</evidence>
<dbReference type="NCBIfam" id="TIGR02985">
    <property type="entry name" value="Sig70_bacteroi1"/>
    <property type="match status" value="1"/>
</dbReference>
<dbReference type="InterPro" id="IPR014284">
    <property type="entry name" value="RNA_pol_sigma-70_dom"/>
</dbReference>
<keyword evidence="3" id="KW-0731">Sigma factor</keyword>
<dbReference type="Gene3D" id="1.10.10.10">
    <property type="entry name" value="Winged helix-like DNA-binding domain superfamily/Winged helix DNA-binding domain"/>
    <property type="match status" value="1"/>
</dbReference>
<feature type="domain" description="RNA polymerase sigma-70 region 2" evidence="5">
    <location>
        <begin position="24"/>
        <end position="85"/>
    </location>
</feature>
<dbReference type="PANTHER" id="PTHR43133:SF46">
    <property type="entry name" value="RNA POLYMERASE SIGMA-70 FACTOR ECF SUBFAMILY"/>
    <property type="match status" value="1"/>
</dbReference>
<dbReference type="SUPFAM" id="SSF88659">
    <property type="entry name" value="Sigma3 and sigma4 domains of RNA polymerase sigma factors"/>
    <property type="match status" value="1"/>
</dbReference>
<dbReference type="GO" id="GO:0006352">
    <property type="term" value="P:DNA-templated transcription initiation"/>
    <property type="evidence" value="ECO:0007669"/>
    <property type="project" value="InterPro"/>
</dbReference>
<dbReference type="InterPro" id="IPR039425">
    <property type="entry name" value="RNA_pol_sigma-70-like"/>
</dbReference>
<dbReference type="Gene3D" id="1.10.1740.10">
    <property type="match status" value="1"/>
</dbReference>
<dbReference type="SUPFAM" id="SSF88946">
    <property type="entry name" value="Sigma2 domain of RNA polymerase sigma factors"/>
    <property type="match status" value="1"/>
</dbReference>
<dbReference type="PANTHER" id="PTHR43133">
    <property type="entry name" value="RNA POLYMERASE ECF-TYPE SIGMA FACTO"/>
    <property type="match status" value="1"/>
</dbReference>
<dbReference type="InterPro" id="IPR013324">
    <property type="entry name" value="RNA_pol_sigma_r3/r4-like"/>
</dbReference>
<dbReference type="GO" id="GO:0003677">
    <property type="term" value="F:DNA binding"/>
    <property type="evidence" value="ECO:0007669"/>
    <property type="project" value="InterPro"/>
</dbReference>
<dbReference type="NCBIfam" id="TIGR02937">
    <property type="entry name" value="sigma70-ECF"/>
    <property type="match status" value="1"/>
</dbReference>
<dbReference type="Pfam" id="PF04542">
    <property type="entry name" value="Sigma70_r2"/>
    <property type="match status" value="1"/>
</dbReference>
<keyword evidence="2" id="KW-0805">Transcription regulation</keyword>
<evidence type="ECO:0000256" key="2">
    <source>
        <dbReference type="ARBA" id="ARBA00023015"/>
    </source>
</evidence>
<sequence length="194" mass="22576">MDETSLLNGLIAGDKRAFSMLFGMYWKELYVYVIRLVKDKEESIDIVQDTFTSLWQQREQLAEVKSLKGYIYAVVHHKAIQFIKSSIRHRDYVVAMANYFPEPHHSLEEELDAHDLAAFINAEIENLPPRMREVFLLSRNERLSYKEIAVKLSIAENTVRKQVSFSIKYLRMKINEAYFSAGIAVFAIIKAFFG</sequence>
<dbReference type="STRING" id="332977.SAMN05421740_106255"/>
<name>A0A1H7R5E5_9SPHI</name>
<reference evidence="8" key="1">
    <citation type="submission" date="2016-10" db="EMBL/GenBank/DDBJ databases">
        <authorList>
            <person name="Varghese N."/>
            <person name="Submissions S."/>
        </authorList>
    </citation>
    <scope>NUCLEOTIDE SEQUENCE [LARGE SCALE GENOMIC DNA]</scope>
    <source>
        <strain evidence="8">Jip14</strain>
    </source>
</reference>
<dbReference type="InterPro" id="IPR036388">
    <property type="entry name" value="WH-like_DNA-bd_sf"/>
</dbReference>
<dbReference type="InterPro" id="IPR013325">
    <property type="entry name" value="RNA_pol_sigma_r2"/>
</dbReference>
<evidence type="ECO:0000256" key="1">
    <source>
        <dbReference type="ARBA" id="ARBA00010641"/>
    </source>
</evidence>
<evidence type="ECO:0000313" key="7">
    <source>
        <dbReference type="EMBL" id="SEL54747.1"/>
    </source>
</evidence>
<dbReference type="GO" id="GO:0016987">
    <property type="term" value="F:sigma factor activity"/>
    <property type="evidence" value="ECO:0007669"/>
    <property type="project" value="UniProtKB-KW"/>
</dbReference>
<evidence type="ECO:0000256" key="3">
    <source>
        <dbReference type="ARBA" id="ARBA00023082"/>
    </source>
</evidence>
<comment type="similarity">
    <text evidence="1">Belongs to the sigma-70 factor family. ECF subfamily.</text>
</comment>
<dbReference type="Proteomes" id="UP000198916">
    <property type="component" value="Unassembled WGS sequence"/>
</dbReference>
<accession>A0A1H7R5E5</accession>
<dbReference type="InterPro" id="IPR014327">
    <property type="entry name" value="RNA_pol_sigma70_bacteroid"/>
</dbReference>
<organism evidence="7 8">
    <name type="scientific">Parapedobacter koreensis</name>
    <dbReference type="NCBI Taxonomy" id="332977"/>
    <lineage>
        <taxon>Bacteria</taxon>
        <taxon>Pseudomonadati</taxon>
        <taxon>Bacteroidota</taxon>
        <taxon>Sphingobacteriia</taxon>
        <taxon>Sphingobacteriales</taxon>
        <taxon>Sphingobacteriaceae</taxon>
        <taxon>Parapedobacter</taxon>
    </lineage>
</organism>
<proteinExistence type="inferred from homology"/>
<keyword evidence="4" id="KW-0804">Transcription</keyword>
<dbReference type="InterPro" id="IPR013249">
    <property type="entry name" value="RNA_pol_sigma70_r4_t2"/>
</dbReference>
<dbReference type="RefSeq" id="WP_090606864.1">
    <property type="nucleotide sequence ID" value="NZ_FNZR01000006.1"/>
</dbReference>
<dbReference type="AlphaFoldDB" id="A0A1H7R5E5"/>
<protein>
    <submittedName>
        <fullName evidence="7">RNA polymerase sigma-70 factor, ECF subfamily</fullName>
    </submittedName>
</protein>
<evidence type="ECO:0000259" key="5">
    <source>
        <dbReference type="Pfam" id="PF04542"/>
    </source>
</evidence>
<gene>
    <name evidence="7" type="ORF">SAMN05421740_106255</name>
</gene>
<dbReference type="Pfam" id="PF08281">
    <property type="entry name" value="Sigma70_r4_2"/>
    <property type="match status" value="1"/>
</dbReference>
<dbReference type="EMBL" id="FNZR01000006">
    <property type="protein sequence ID" value="SEL54747.1"/>
    <property type="molecule type" value="Genomic_DNA"/>
</dbReference>
<keyword evidence="8" id="KW-1185">Reference proteome</keyword>
<evidence type="ECO:0000259" key="6">
    <source>
        <dbReference type="Pfam" id="PF08281"/>
    </source>
</evidence>
<dbReference type="InterPro" id="IPR007627">
    <property type="entry name" value="RNA_pol_sigma70_r2"/>
</dbReference>
<feature type="domain" description="RNA polymerase sigma factor 70 region 4 type 2" evidence="6">
    <location>
        <begin position="123"/>
        <end position="166"/>
    </location>
</feature>
<evidence type="ECO:0000313" key="8">
    <source>
        <dbReference type="Proteomes" id="UP000198916"/>
    </source>
</evidence>